<gene>
    <name evidence="10" type="primary">thlA_1</name>
    <name evidence="10" type="ORF">ROG8370_02318</name>
</gene>
<evidence type="ECO:0000256" key="1">
    <source>
        <dbReference type="ARBA" id="ARBA00010982"/>
    </source>
</evidence>
<evidence type="ECO:0000256" key="4">
    <source>
        <dbReference type="ARBA" id="ARBA00023315"/>
    </source>
</evidence>
<dbReference type="PANTHER" id="PTHR18919">
    <property type="entry name" value="ACETYL-COA C-ACYLTRANSFERASE"/>
    <property type="match status" value="1"/>
</dbReference>
<feature type="active site" description="Proton acceptor" evidence="6">
    <location>
        <position position="376"/>
    </location>
</feature>
<evidence type="ECO:0000256" key="5">
    <source>
        <dbReference type="ARBA" id="ARBA00037924"/>
    </source>
</evidence>
<name>A0A1X6ZKE4_9RHOB</name>
<evidence type="ECO:0000256" key="2">
    <source>
        <dbReference type="ARBA" id="ARBA00022679"/>
    </source>
</evidence>
<dbReference type="Pfam" id="PF00108">
    <property type="entry name" value="Thiolase_N"/>
    <property type="match status" value="1"/>
</dbReference>
<proteinExistence type="inferred from homology"/>
<dbReference type="EC" id="2.3.1.9" evidence="10"/>
<reference evidence="11" key="1">
    <citation type="submission" date="2017-03" db="EMBL/GenBank/DDBJ databases">
        <authorList>
            <person name="Rodrigo-Torres L."/>
            <person name="Arahal R.D."/>
            <person name="Lucena T."/>
        </authorList>
    </citation>
    <scope>NUCLEOTIDE SEQUENCE [LARGE SCALE GENOMIC DNA]</scope>
    <source>
        <strain evidence="11">CECT 8370</strain>
    </source>
</reference>
<dbReference type="PANTHER" id="PTHR18919:SF138">
    <property type="entry name" value="ACETYL-COA C-ACETYLTRANSFERASE"/>
    <property type="match status" value="1"/>
</dbReference>
<dbReference type="PROSITE" id="PS00099">
    <property type="entry name" value="THIOLASE_3"/>
    <property type="match status" value="1"/>
</dbReference>
<dbReference type="NCBIfam" id="TIGR01930">
    <property type="entry name" value="AcCoA-C-Actrans"/>
    <property type="match status" value="1"/>
</dbReference>
<evidence type="ECO:0000313" key="10">
    <source>
        <dbReference type="EMBL" id="SLN51963.1"/>
    </source>
</evidence>
<dbReference type="InterPro" id="IPR020617">
    <property type="entry name" value="Thiolase_C"/>
</dbReference>
<dbReference type="AlphaFoldDB" id="A0A1X6ZKE4"/>
<dbReference type="Gene3D" id="3.40.47.10">
    <property type="match status" value="2"/>
</dbReference>
<accession>A0A1X6ZKE4</accession>
<dbReference type="EMBL" id="FWFJ01000021">
    <property type="protein sequence ID" value="SLN51963.1"/>
    <property type="molecule type" value="Genomic_DNA"/>
</dbReference>
<protein>
    <submittedName>
        <fullName evidence="10">Acetyl-CoA acetyltransferase</fullName>
        <ecNumber evidence="10">2.3.1.9</ecNumber>
    </submittedName>
</protein>
<dbReference type="CDD" id="cd00751">
    <property type="entry name" value="thiolase"/>
    <property type="match status" value="1"/>
</dbReference>
<dbReference type="GO" id="GO:0042619">
    <property type="term" value="P:poly-hydroxybutyrate biosynthetic process"/>
    <property type="evidence" value="ECO:0007669"/>
    <property type="project" value="UniProtKB-KW"/>
</dbReference>
<comment type="similarity">
    <text evidence="1 7">Belongs to the thiolase-like superfamily. Thiolase family.</text>
</comment>
<dbReference type="InterPro" id="IPR020616">
    <property type="entry name" value="Thiolase_N"/>
</dbReference>
<feature type="active site" description="Proton acceptor" evidence="6">
    <location>
        <position position="346"/>
    </location>
</feature>
<dbReference type="InterPro" id="IPR002155">
    <property type="entry name" value="Thiolase"/>
</dbReference>
<keyword evidence="11" id="KW-1185">Reference proteome</keyword>
<dbReference type="GO" id="GO:0003985">
    <property type="term" value="F:acetyl-CoA C-acetyltransferase activity"/>
    <property type="evidence" value="ECO:0007669"/>
    <property type="project" value="UniProtKB-EC"/>
</dbReference>
<dbReference type="GO" id="GO:0044281">
    <property type="term" value="P:small molecule metabolic process"/>
    <property type="evidence" value="ECO:0007669"/>
    <property type="project" value="UniProtKB-ARBA"/>
</dbReference>
<dbReference type="InterPro" id="IPR020610">
    <property type="entry name" value="Thiolase_AS"/>
</dbReference>
<comment type="pathway">
    <text evidence="5">Metabolic intermediate biosynthesis; (R)-mevalonate biosynthesis; (R)-mevalonate from acetyl-CoA: step 1/3.</text>
</comment>
<keyword evidence="3" id="KW-0583">PHB biosynthesis</keyword>
<evidence type="ECO:0000256" key="3">
    <source>
        <dbReference type="ARBA" id="ARBA00022752"/>
    </source>
</evidence>
<feature type="domain" description="Thiolase N-terminal" evidence="8">
    <location>
        <begin position="4"/>
        <end position="260"/>
    </location>
</feature>
<evidence type="ECO:0000256" key="7">
    <source>
        <dbReference type="RuleBase" id="RU003557"/>
    </source>
</evidence>
<keyword evidence="4 7" id="KW-0012">Acyltransferase</keyword>
<evidence type="ECO:0000259" key="9">
    <source>
        <dbReference type="Pfam" id="PF02803"/>
    </source>
</evidence>
<keyword evidence="2 7" id="KW-0808">Transferase</keyword>
<dbReference type="PIRSF" id="PIRSF000429">
    <property type="entry name" value="Ac-CoA_Ac_transf"/>
    <property type="match status" value="1"/>
</dbReference>
<dbReference type="SUPFAM" id="SSF53901">
    <property type="entry name" value="Thiolase-like"/>
    <property type="match status" value="2"/>
</dbReference>
<organism evidence="10 11">
    <name type="scientific">Roseovarius gaetbuli</name>
    <dbReference type="NCBI Taxonomy" id="1356575"/>
    <lineage>
        <taxon>Bacteria</taxon>
        <taxon>Pseudomonadati</taxon>
        <taxon>Pseudomonadota</taxon>
        <taxon>Alphaproteobacteria</taxon>
        <taxon>Rhodobacterales</taxon>
        <taxon>Roseobacteraceae</taxon>
        <taxon>Roseovarius</taxon>
    </lineage>
</organism>
<dbReference type="Pfam" id="PF02803">
    <property type="entry name" value="Thiolase_C"/>
    <property type="match status" value="1"/>
</dbReference>
<dbReference type="RefSeq" id="WP_085827231.1">
    <property type="nucleotide sequence ID" value="NZ_FWFJ01000021.1"/>
</dbReference>
<dbReference type="InterPro" id="IPR016039">
    <property type="entry name" value="Thiolase-like"/>
</dbReference>
<feature type="domain" description="Thiolase C-terminal" evidence="9">
    <location>
        <begin position="268"/>
        <end position="389"/>
    </location>
</feature>
<dbReference type="Proteomes" id="UP000194012">
    <property type="component" value="Unassembled WGS sequence"/>
</dbReference>
<dbReference type="OrthoDB" id="9764638at2"/>
<sequence>MNEVVIAGAARTPMGGFQGDFDGVEAAVLGGAAIRAALADARTETVDEVLMGCVLPAGQGQAPARQAGFAGGLGEEVPATTLNKMCGSGMKAAMIGFDQIALGQTDLMIAGGMESMSNAPYLLPKMRGGARLGHAAVVDHMFLDGLEDAYDKGRLMGTFAEDCAEKFQFTRQAQDEYALASLQGALDAQSSGAFDGEIAPVTLQTRRGEVTISQDEQPAKARPNKIPQLKPAFRKGGTVTAANSSSISDGAAALVLASRSAAEARGLNIRARIMGHASHAQAPGLFTTAPVPAAQKLLKTIGWSVEDVDLWEVNEAFAVVPMAFMHEMGLSRDKVNVNGGACALGHPIGASGARIMVTLLNALEKRGLKRGVAAICIGGGEGTAIAIERV</sequence>
<evidence type="ECO:0000313" key="11">
    <source>
        <dbReference type="Proteomes" id="UP000194012"/>
    </source>
</evidence>
<feature type="active site" description="Acyl-thioester intermediate" evidence="6">
    <location>
        <position position="86"/>
    </location>
</feature>
<evidence type="ECO:0000256" key="6">
    <source>
        <dbReference type="PIRSR" id="PIRSR000429-1"/>
    </source>
</evidence>
<evidence type="ECO:0000259" key="8">
    <source>
        <dbReference type="Pfam" id="PF00108"/>
    </source>
</evidence>
<dbReference type="FunFam" id="3.40.47.10:FF:000010">
    <property type="entry name" value="Acetyl-CoA acetyltransferase (Thiolase)"/>
    <property type="match status" value="1"/>
</dbReference>